<dbReference type="PANTHER" id="PTHR46436:SF2">
    <property type="entry name" value="CHROMOSOME UNDETERMINED SCAFFOLD_119, WHOLE GENOME SHOTGUN SEQUENCE"/>
    <property type="match status" value="1"/>
</dbReference>
<accession>A0A1J4L126</accession>
<dbReference type="VEuPathDB" id="TrichDB:TRFO_02943"/>
<dbReference type="GeneID" id="94825706"/>
<name>A0A1J4L126_9EUKA</name>
<dbReference type="Pfam" id="PF24656">
    <property type="entry name" value="CEPT76_peptidase"/>
    <property type="match status" value="2"/>
</dbReference>
<sequence>MTPYFPIPIVLSVVANSDNKANDIIYQSTPIEQLIFEKYFKQIRENLKKEKNLNGDDFKKYCKFFITITKHYPAREYQLLGFDQYNIAHFINNYLYNDGLEFLKKYEPNEKFFNKLLYIVSLKGYSIFSRPEPEVMQIRSLTTTKICGLDPNILERALLLCNLLYGYGIDAYVCIGDHHFQRYVWVMTKNDPKLSYETVPNFTMFDCGNHAYSVSSFSHHQYEFPIPTASERVDGQQKIIFSRGINPLLIGINSSKPPGEQINSLPHINDDTRNKMSPMCHWSVTGIWPDRVPCGLKVATVFNHKQIYCNIQKNDDVDVVKWDLEKPNLWAPLFTHMRNDTVYPKERSFLIKHKRTYSKEENHMILRLRRKIVFNSLKKATLKQLDKFTRRTLEYHLECKTLLKLENFYRDGSFLDSIECHLMKLRDTQLFVLLSPVQRHILNTYLKCKEKIIDLNIDSSINPENKDGEYLIKKRNKLLIQFLEGKQRKKINKSMLDLYHSILNYNSNGNLDFLYNEAMIRYFISIEKITNKIGDKLDFKYSFLSENSAAQEDCFDYLIKLKLFFIASFFNKDNPDEPAFKEIYKNNQTKEILADLANKINDDDFALVVEEMSKLDSEFQQKDDPRKTIDTYISNTTDDLMMEILLQFMESKIKPIHLDNEIHISQIKDNIQINIQIELINNYIESITNYTHKNPDQDDLPIPLNFVKKNLRCFFNHKSNFMQQILVENFEEEKNEVLALLEIILYILYNSFYDSQYVYKEKKEISNKNIELTLIEIRKLFQDLSSNRSPNTSSNNSFHLKYTAMYQSFVEFTKSLSNGNHDSNSQGSTYCSEFRKNILERTKKIITDDLKYSFSLKLRRALNILKRRPKHVIPYFEDWFIWQNEENIFHYLENLLASKNEKDFFEKFDDLLMEESKKLNFENTFRKTTFEILEIVKKSLENLKIKTDNSFTGSKNKIDNSKLLQTLNEIIKLILTEEEQIEMDIFDFNVSQYFALNYGVHQLVRPEDPISYVETAVEDIIGKLIENHLKNSKFHKNNKYFNTTKIQKKWKLIKQRIESYRLTKAIIPLCSEIKIISKPPPLLTILPNSCSKLLMTRRMMFTNITNSEFFRVSNAKNIHVKYKRIMNTLRNIKINNEAILPYIPFNSKRDGYIQFIESFDDESIQKQYKNLLNLEVAISTGSNSLLFNQKWSEKRLVMKIQKTLIEFEHSIIQTGRYKLNKLHKIVNRSIRSHRYMLRVSKHKVDDPVKIADQLSLSGAFSSSCGAEKCILVAQPFRYLLDAKSTWVVLLFIYKIPESYEQLSIYSMNNNKTIKGK</sequence>
<feature type="domain" description="CEP76/DRC7 peptidase-like" evidence="1">
    <location>
        <begin position="297"/>
        <end position="333"/>
    </location>
</feature>
<feature type="domain" description="CEP76/DRC7 peptidase-like" evidence="1">
    <location>
        <begin position="154"/>
        <end position="193"/>
    </location>
</feature>
<dbReference type="RefSeq" id="XP_068368717.1">
    <property type="nucleotide sequence ID" value="XM_068491002.1"/>
</dbReference>
<dbReference type="OrthoDB" id="5527234at2759"/>
<dbReference type="Proteomes" id="UP000179807">
    <property type="component" value="Unassembled WGS sequence"/>
</dbReference>
<comment type="caution">
    <text evidence="2">The sequence shown here is derived from an EMBL/GenBank/DDBJ whole genome shotgun (WGS) entry which is preliminary data.</text>
</comment>
<keyword evidence="3" id="KW-1185">Reference proteome</keyword>
<organism evidence="2 3">
    <name type="scientific">Tritrichomonas foetus</name>
    <dbReference type="NCBI Taxonomy" id="1144522"/>
    <lineage>
        <taxon>Eukaryota</taxon>
        <taxon>Metamonada</taxon>
        <taxon>Parabasalia</taxon>
        <taxon>Tritrichomonadida</taxon>
        <taxon>Tritrichomonadidae</taxon>
        <taxon>Tritrichomonas</taxon>
    </lineage>
</organism>
<dbReference type="EMBL" id="MLAK01000217">
    <property type="protein sequence ID" value="OHT15581.1"/>
    <property type="molecule type" value="Genomic_DNA"/>
</dbReference>
<dbReference type="PANTHER" id="PTHR46436">
    <property type="entry name" value="CENTROSOMAL PROTEIN OF 76 KDA"/>
    <property type="match status" value="1"/>
</dbReference>
<dbReference type="InterPro" id="IPR056290">
    <property type="entry name" value="CEPT76/DRC7_peptidase-like_dom"/>
</dbReference>
<proteinExistence type="predicted"/>
<protein>
    <recommendedName>
        <fullName evidence="1">CEP76/DRC7 peptidase-like domain-containing protein</fullName>
    </recommendedName>
</protein>
<evidence type="ECO:0000259" key="1">
    <source>
        <dbReference type="Pfam" id="PF24656"/>
    </source>
</evidence>
<evidence type="ECO:0000313" key="2">
    <source>
        <dbReference type="EMBL" id="OHT15581.1"/>
    </source>
</evidence>
<gene>
    <name evidence="2" type="ORF">TRFO_02943</name>
</gene>
<reference evidence="2" key="1">
    <citation type="submission" date="2016-10" db="EMBL/GenBank/DDBJ databases">
        <authorList>
            <person name="Benchimol M."/>
            <person name="Almeida L.G."/>
            <person name="Vasconcelos A.T."/>
            <person name="Perreira-Neves A."/>
            <person name="Rosa I.A."/>
            <person name="Tasca T."/>
            <person name="Bogo M.R."/>
            <person name="de Souza W."/>
        </authorList>
    </citation>
    <scope>NUCLEOTIDE SEQUENCE [LARGE SCALE GENOMIC DNA]</scope>
    <source>
        <strain evidence="2">K</strain>
    </source>
</reference>
<evidence type="ECO:0000313" key="3">
    <source>
        <dbReference type="Proteomes" id="UP000179807"/>
    </source>
</evidence>
<dbReference type="InterPro" id="IPR052299">
    <property type="entry name" value="CEP76"/>
</dbReference>